<sequence length="108" mass="11979">MAILVLKGRSATVFHPDDLDPKIADKRGVKGVAQEIYESVFGLGSYELSVYAVGYDYSVKKLAKKESKISSHTEFVCVAVDDVIDDYLESGSLHSHLRSCFVVYKKSE</sequence>
<evidence type="ECO:0000313" key="1">
    <source>
        <dbReference type="EMBL" id="KAJ2775842.1"/>
    </source>
</evidence>
<organism evidence="1 2">
    <name type="scientific">Coemansia linderi</name>
    <dbReference type="NCBI Taxonomy" id="2663919"/>
    <lineage>
        <taxon>Eukaryota</taxon>
        <taxon>Fungi</taxon>
        <taxon>Fungi incertae sedis</taxon>
        <taxon>Zoopagomycota</taxon>
        <taxon>Kickxellomycotina</taxon>
        <taxon>Kickxellomycetes</taxon>
        <taxon>Kickxellales</taxon>
        <taxon>Kickxellaceae</taxon>
        <taxon>Coemansia</taxon>
    </lineage>
</organism>
<dbReference type="Proteomes" id="UP001140066">
    <property type="component" value="Unassembled WGS sequence"/>
</dbReference>
<protein>
    <submittedName>
        <fullName evidence="1">Uncharacterized protein</fullName>
    </submittedName>
</protein>
<name>A0ACC1K8T8_9FUNG</name>
<accession>A0ACC1K8T8</accession>
<evidence type="ECO:0000313" key="2">
    <source>
        <dbReference type="Proteomes" id="UP001140066"/>
    </source>
</evidence>
<comment type="caution">
    <text evidence="1">The sequence shown here is derived from an EMBL/GenBank/DDBJ whole genome shotgun (WGS) entry which is preliminary data.</text>
</comment>
<dbReference type="EMBL" id="JANBUK010002035">
    <property type="protein sequence ID" value="KAJ2775842.1"/>
    <property type="molecule type" value="Genomic_DNA"/>
</dbReference>
<reference evidence="1" key="1">
    <citation type="submission" date="2022-07" db="EMBL/GenBank/DDBJ databases">
        <title>Phylogenomic reconstructions and comparative analyses of Kickxellomycotina fungi.</title>
        <authorList>
            <person name="Reynolds N.K."/>
            <person name="Stajich J.E."/>
            <person name="Barry K."/>
            <person name="Grigoriev I.V."/>
            <person name="Crous P."/>
            <person name="Smith M.E."/>
        </authorList>
    </citation>
    <scope>NUCLEOTIDE SEQUENCE</scope>
    <source>
        <strain evidence="1">BCRC 34191</strain>
    </source>
</reference>
<keyword evidence="2" id="KW-1185">Reference proteome</keyword>
<gene>
    <name evidence="1" type="ORF">GGI18_004436</name>
</gene>
<proteinExistence type="predicted"/>